<evidence type="ECO:0000256" key="1">
    <source>
        <dbReference type="SAM" id="MobiDB-lite"/>
    </source>
</evidence>
<protein>
    <submittedName>
        <fullName evidence="2">Uncharacterized protein</fullName>
    </submittedName>
</protein>
<keyword evidence="3" id="KW-1185">Reference proteome</keyword>
<feature type="compositionally biased region" description="Basic and acidic residues" evidence="1">
    <location>
        <begin position="125"/>
        <end position="136"/>
    </location>
</feature>
<sequence length="220" mass="22863">MDTARFQIHPISVTATPEVIRLPRSPSTQKASSEVPSPNQSLKMVALLDNKLVKLELVPGTREFQEAKRIAQYQGMDAAEEYAKEAKGQAHRALAGVPRPAAPEQAESTDETLNVTSSENLTEENQEKGEGEDGKKQTALQTVGNAGTGVLTTVGGTVKGVGDTLGNTVYSLGSGLTGTVVNTGVGLADAAQGKPPNMKAAGQEPAQSPADPNPVPNPVQ</sequence>
<dbReference type="EMBL" id="ML978128">
    <property type="protein sequence ID" value="KAF2097154.1"/>
    <property type="molecule type" value="Genomic_DNA"/>
</dbReference>
<name>A0A9P4IAK4_9PEZI</name>
<comment type="caution">
    <text evidence="2">The sequence shown here is derived from an EMBL/GenBank/DDBJ whole genome shotgun (WGS) entry which is preliminary data.</text>
</comment>
<dbReference type="AlphaFoldDB" id="A0A9P4IAK4"/>
<feature type="compositionally biased region" description="Polar residues" evidence="1">
    <location>
        <begin position="25"/>
        <end position="39"/>
    </location>
</feature>
<organism evidence="2 3">
    <name type="scientific">Rhizodiscina lignyota</name>
    <dbReference type="NCBI Taxonomy" id="1504668"/>
    <lineage>
        <taxon>Eukaryota</taxon>
        <taxon>Fungi</taxon>
        <taxon>Dikarya</taxon>
        <taxon>Ascomycota</taxon>
        <taxon>Pezizomycotina</taxon>
        <taxon>Dothideomycetes</taxon>
        <taxon>Pleosporomycetidae</taxon>
        <taxon>Aulographales</taxon>
        <taxon>Rhizodiscinaceae</taxon>
        <taxon>Rhizodiscina</taxon>
    </lineage>
</organism>
<proteinExistence type="predicted"/>
<feature type="compositionally biased region" description="Pro residues" evidence="1">
    <location>
        <begin position="211"/>
        <end position="220"/>
    </location>
</feature>
<accession>A0A9P4IAK4</accession>
<feature type="region of interest" description="Disordered" evidence="1">
    <location>
        <begin position="87"/>
        <end position="140"/>
    </location>
</feature>
<evidence type="ECO:0000313" key="2">
    <source>
        <dbReference type="EMBL" id="KAF2097154.1"/>
    </source>
</evidence>
<evidence type="ECO:0000313" key="3">
    <source>
        <dbReference type="Proteomes" id="UP000799772"/>
    </source>
</evidence>
<feature type="region of interest" description="Disordered" evidence="1">
    <location>
        <begin position="187"/>
        <end position="220"/>
    </location>
</feature>
<dbReference type="Proteomes" id="UP000799772">
    <property type="component" value="Unassembled WGS sequence"/>
</dbReference>
<feature type="region of interest" description="Disordered" evidence="1">
    <location>
        <begin position="17"/>
        <end position="39"/>
    </location>
</feature>
<feature type="compositionally biased region" description="Polar residues" evidence="1">
    <location>
        <begin position="111"/>
        <end position="120"/>
    </location>
</feature>
<gene>
    <name evidence="2" type="ORF">NA57DRAFT_57754</name>
</gene>
<reference evidence="2" key="1">
    <citation type="journal article" date="2020" name="Stud. Mycol.">
        <title>101 Dothideomycetes genomes: a test case for predicting lifestyles and emergence of pathogens.</title>
        <authorList>
            <person name="Haridas S."/>
            <person name="Albert R."/>
            <person name="Binder M."/>
            <person name="Bloem J."/>
            <person name="Labutti K."/>
            <person name="Salamov A."/>
            <person name="Andreopoulos B."/>
            <person name="Baker S."/>
            <person name="Barry K."/>
            <person name="Bills G."/>
            <person name="Bluhm B."/>
            <person name="Cannon C."/>
            <person name="Castanera R."/>
            <person name="Culley D."/>
            <person name="Daum C."/>
            <person name="Ezra D."/>
            <person name="Gonzalez J."/>
            <person name="Henrissat B."/>
            <person name="Kuo A."/>
            <person name="Liang C."/>
            <person name="Lipzen A."/>
            <person name="Lutzoni F."/>
            <person name="Magnuson J."/>
            <person name="Mondo S."/>
            <person name="Nolan M."/>
            <person name="Ohm R."/>
            <person name="Pangilinan J."/>
            <person name="Park H.-J."/>
            <person name="Ramirez L."/>
            <person name="Alfaro M."/>
            <person name="Sun H."/>
            <person name="Tritt A."/>
            <person name="Yoshinaga Y."/>
            <person name="Zwiers L.-H."/>
            <person name="Turgeon B."/>
            <person name="Goodwin S."/>
            <person name="Spatafora J."/>
            <person name="Crous P."/>
            <person name="Grigoriev I."/>
        </authorList>
    </citation>
    <scope>NUCLEOTIDE SEQUENCE</scope>
    <source>
        <strain evidence="2">CBS 133067</strain>
    </source>
</reference>